<dbReference type="InterPro" id="IPR000719">
    <property type="entry name" value="Prot_kinase_dom"/>
</dbReference>
<dbReference type="PANTHER" id="PTHR44329:SF214">
    <property type="entry name" value="PROTEIN KINASE DOMAIN-CONTAINING PROTEIN"/>
    <property type="match status" value="1"/>
</dbReference>
<dbReference type="PROSITE" id="PS50011">
    <property type="entry name" value="PROTEIN_KINASE_DOM"/>
    <property type="match status" value="1"/>
</dbReference>
<dbReference type="Pfam" id="PF00069">
    <property type="entry name" value="Pkinase"/>
    <property type="match status" value="1"/>
</dbReference>
<comment type="caution">
    <text evidence="2">The sequence shown here is derived from an EMBL/GenBank/DDBJ whole genome shotgun (WGS) entry which is preliminary data.</text>
</comment>
<dbReference type="Proteomes" id="UP001146120">
    <property type="component" value="Unassembled WGS sequence"/>
</dbReference>
<feature type="domain" description="Protein kinase" evidence="1">
    <location>
        <begin position="1"/>
        <end position="111"/>
    </location>
</feature>
<organism evidence="2 3">
    <name type="scientific">Lagenidium giganteum</name>
    <dbReference type="NCBI Taxonomy" id="4803"/>
    <lineage>
        <taxon>Eukaryota</taxon>
        <taxon>Sar</taxon>
        <taxon>Stramenopiles</taxon>
        <taxon>Oomycota</taxon>
        <taxon>Peronosporomycetes</taxon>
        <taxon>Pythiales</taxon>
        <taxon>Pythiaceae</taxon>
    </lineage>
</organism>
<reference evidence="2" key="2">
    <citation type="journal article" date="2023" name="Microbiol Resour">
        <title>Decontamination and Annotation of the Draft Genome Sequence of the Oomycete Lagenidium giganteum ARSEF 373.</title>
        <authorList>
            <person name="Morgan W.R."/>
            <person name="Tartar A."/>
        </authorList>
    </citation>
    <scope>NUCLEOTIDE SEQUENCE</scope>
    <source>
        <strain evidence="2">ARSEF 373</strain>
    </source>
</reference>
<dbReference type="GO" id="GO:0004674">
    <property type="term" value="F:protein serine/threonine kinase activity"/>
    <property type="evidence" value="ECO:0007669"/>
    <property type="project" value="TreeGrafter"/>
</dbReference>
<protein>
    <recommendedName>
        <fullName evidence="1">Protein kinase domain-containing protein</fullName>
    </recommendedName>
</protein>
<dbReference type="Gene3D" id="1.10.510.10">
    <property type="entry name" value="Transferase(Phosphotransferase) domain 1"/>
    <property type="match status" value="1"/>
</dbReference>
<reference evidence="2" key="1">
    <citation type="submission" date="2022-11" db="EMBL/GenBank/DDBJ databases">
        <authorList>
            <person name="Morgan W.R."/>
            <person name="Tartar A."/>
        </authorList>
    </citation>
    <scope>NUCLEOTIDE SEQUENCE</scope>
    <source>
        <strain evidence="2">ARSEF 373</strain>
    </source>
</reference>
<dbReference type="InterPro" id="IPR051681">
    <property type="entry name" value="Ser/Thr_Kinases-Pseudokinases"/>
</dbReference>
<evidence type="ECO:0000313" key="2">
    <source>
        <dbReference type="EMBL" id="DAZ98545.1"/>
    </source>
</evidence>
<dbReference type="GO" id="GO:0005524">
    <property type="term" value="F:ATP binding"/>
    <property type="evidence" value="ECO:0007669"/>
    <property type="project" value="InterPro"/>
</dbReference>
<sequence length="119" mass="13030">MTTAAGTGKWLAPEVISGRKDYDQASDIFAFGVVLSELDTHAVPYDDIRTDDDHRLADVAVLQRVAAGELLPTFLSSCPDAILSLARQCLVFEPQDRLTAVEVTYALRKYMASFSSNSM</sequence>
<name>A0AAV2YWZ2_9STRA</name>
<gene>
    <name evidence="2" type="ORF">N0F65_007044</name>
</gene>
<dbReference type="EMBL" id="DAKRPA010000104">
    <property type="protein sequence ID" value="DAZ98545.1"/>
    <property type="molecule type" value="Genomic_DNA"/>
</dbReference>
<accession>A0AAV2YWZ2</accession>
<dbReference type="SUPFAM" id="SSF56112">
    <property type="entry name" value="Protein kinase-like (PK-like)"/>
    <property type="match status" value="1"/>
</dbReference>
<dbReference type="AlphaFoldDB" id="A0AAV2YWZ2"/>
<dbReference type="InterPro" id="IPR011009">
    <property type="entry name" value="Kinase-like_dom_sf"/>
</dbReference>
<evidence type="ECO:0000259" key="1">
    <source>
        <dbReference type="PROSITE" id="PS50011"/>
    </source>
</evidence>
<evidence type="ECO:0000313" key="3">
    <source>
        <dbReference type="Proteomes" id="UP001146120"/>
    </source>
</evidence>
<dbReference type="PANTHER" id="PTHR44329">
    <property type="entry name" value="SERINE/THREONINE-PROTEIN KINASE TNNI3K-RELATED"/>
    <property type="match status" value="1"/>
</dbReference>
<keyword evidence="3" id="KW-1185">Reference proteome</keyword>
<proteinExistence type="predicted"/>